<name>A0A182QCZ7_9DIPT</name>
<accession>A0A182QCZ7</accession>
<keyword evidence="2" id="KW-1185">Reference proteome</keyword>
<dbReference type="Proteomes" id="UP000075886">
    <property type="component" value="Unassembled WGS sequence"/>
</dbReference>
<organism evidence="1 2">
    <name type="scientific">Anopheles farauti</name>
    <dbReference type="NCBI Taxonomy" id="69004"/>
    <lineage>
        <taxon>Eukaryota</taxon>
        <taxon>Metazoa</taxon>
        <taxon>Ecdysozoa</taxon>
        <taxon>Arthropoda</taxon>
        <taxon>Hexapoda</taxon>
        <taxon>Insecta</taxon>
        <taxon>Pterygota</taxon>
        <taxon>Neoptera</taxon>
        <taxon>Endopterygota</taxon>
        <taxon>Diptera</taxon>
        <taxon>Nematocera</taxon>
        <taxon>Culicoidea</taxon>
        <taxon>Culicidae</taxon>
        <taxon>Anophelinae</taxon>
        <taxon>Anopheles</taxon>
    </lineage>
</organism>
<dbReference type="EnsemblMetazoa" id="AFAF007685-RA">
    <property type="protein sequence ID" value="AFAF007685-PA"/>
    <property type="gene ID" value="AFAF007685"/>
</dbReference>
<evidence type="ECO:0000313" key="2">
    <source>
        <dbReference type="Proteomes" id="UP000075886"/>
    </source>
</evidence>
<protein>
    <submittedName>
        <fullName evidence="1">Uncharacterized protein</fullName>
    </submittedName>
</protein>
<dbReference type="AlphaFoldDB" id="A0A182QCZ7"/>
<reference evidence="1" key="2">
    <citation type="submission" date="2020-05" db="UniProtKB">
        <authorList>
            <consortium name="EnsemblMetazoa"/>
        </authorList>
    </citation>
    <scope>IDENTIFICATION</scope>
    <source>
        <strain evidence="1">FAR1</strain>
    </source>
</reference>
<sequence>MHKCAICSSTATTTVTTIVTTNAVGSVAALGRLSGRCSILPPGTILLYPLLHLTVLIRHGLDDEIVASFQRFVRMIRTVAVRMRKSHLALGDGADEGPFAGVKALVSLQLAALGEGTIATGIVALGTNFEDR</sequence>
<reference evidence="2" key="1">
    <citation type="submission" date="2014-01" db="EMBL/GenBank/DDBJ databases">
        <title>The Genome Sequence of Anopheles farauti FAR1 (V2).</title>
        <authorList>
            <consortium name="The Broad Institute Genomics Platform"/>
            <person name="Neafsey D.E."/>
            <person name="Besansky N."/>
            <person name="Howell P."/>
            <person name="Walton C."/>
            <person name="Young S.K."/>
            <person name="Zeng Q."/>
            <person name="Gargeya S."/>
            <person name="Fitzgerald M."/>
            <person name="Haas B."/>
            <person name="Abouelleil A."/>
            <person name="Allen A.W."/>
            <person name="Alvarado L."/>
            <person name="Arachchi H.M."/>
            <person name="Berlin A.M."/>
            <person name="Chapman S.B."/>
            <person name="Gainer-Dewar J."/>
            <person name="Goldberg J."/>
            <person name="Griggs A."/>
            <person name="Gujja S."/>
            <person name="Hansen M."/>
            <person name="Howarth C."/>
            <person name="Imamovic A."/>
            <person name="Ireland A."/>
            <person name="Larimer J."/>
            <person name="McCowan C."/>
            <person name="Murphy C."/>
            <person name="Pearson M."/>
            <person name="Poon T.W."/>
            <person name="Priest M."/>
            <person name="Roberts A."/>
            <person name="Saif S."/>
            <person name="Shea T."/>
            <person name="Sisk P."/>
            <person name="Sykes S."/>
            <person name="Wortman J."/>
            <person name="Nusbaum C."/>
            <person name="Birren B."/>
        </authorList>
    </citation>
    <scope>NUCLEOTIDE SEQUENCE [LARGE SCALE GENOMIC DNA]</scope>
    <source>
        <strain evidence="2">FAR1</strain>
    </source>
</reference>
<dbReference type="EMBL" id="AXCN02002042">
    <property type="status" value="NOT_ANNOTATED_CDS"/>
    <property type="molecule type" value="Genomic_DNA"/>
</dbReference>
<dbReference type="VEuPathDB" id="VectorBase:AFAF007685"/>
<evidence type="ECO:0000313" key="1">
    <source>
        <dbReference type="EnsemblMetazoa" id="AFAF007685-PA"/>
    </source>
</evidence>
<proteinExistence type="predicted"/>